<feature type="domain" description="General stress protein FMN-binding split barrel" evidence="1">
    <location>
        <begin position="10"/>
        <end position="156"/>
    </location>
</feature>
<organism evidence="2 3">
    <name type="scientific">Herpetosiphon geysericola</name>
    <dbReference type="NCBI Taxonomy" id="70996"/>
    <lineage>
        <taxon>Bacteria</taxon>
        <taxon>Bacillati</taxon>
        <taxon>Chloroflexota</taxon>
        <taxon>Chloroflexia</taxon>
        <taxon>Herpetosiphonales</taxon>
        <taxon>Herpetosiphonaceae</taxon>
        <taxon>Herpetosiphon</taxon>
    </lineage>
</organism>
<evidence type="ECO:0000313" key="3">
    <source>
        <dbReference type="Proteomes" id="UP000050277"/>
    </source>
</evidence>
<dbReference type="InterPro" id="IPR012349">
    <property type="entry name" value="Split_barrel_FMN-bd"/>
</dbReference>
<name>A0A0P6Y609_9CHLR</name>
<proteinExistence type="predicted"/>
<dbReference type="STRING" id="70996.SE18_18865"/>
<dbReference type="PATRIC" id="fig|70996.4.peg.3045"/>
<dbReference type="AlphaFoldDB" id="A0A0P6Y609"/>
<dbReference type="InterPro" id="IPR038725">
    <property type="entry name" value="YdaG_split_barrel_FMN-bd"/>
</dbReference>
<dbReference type="Pfam" id="PF16242">
    <property type="entry name" value="Pyrid_ox_like"/>
    <property type="match status" value="1"/>
</dbReference>
<reference evidence="2 3" key="1">
    <citation type="submission" date="2015-07" db="EMBL/GenBank/DDBJ databases">
        <title>Whole genome sequence of Herpetosiphon geysericola DSM 7119.</title>
        <authorList>
            <person name="Hemp J."/>
            <person name="Ward L.M."/>
            <person name="Pace L.A."/>
            <person name="Fischer W.W."/>
        </authorList>
    </citation>
    <scope>NUCLEOTIDE SEQUENCE [LARGE SCALE GENOMIC DNA]</scope>
    <source>
        <strain evidence="2 3">DSM 7119</strain>
    </source>
</reference>
<comment type="caution">
    <text evidence="2">The sequence shown here is derived from an EMBL/GenBank/DDBJ whole genome shotgun (WGS) entry which is preliminary data.</text>
</comment>
<dbReference type="Proteomes" id="UP000050277">
    <property type="component" value="Unassembled WGS sequence"/>
</dbReference>
<dbReference type="EMBL" id="LGKP01000026">
    <property type="protein sequence ID" value="KPL84937.1"/>
    <property type="molecule type" value="Genomic_DNA"/>
</dbReference>
<dbReference type="RefSeq" id="WP_054536017.1">
    <property type="nucleotide sequence ID" value="NZ_LGKP01000026.1"/>
</dbReference>
<evidence type="ECO:0000259" key="1">
    <source>
        <dbReference type="Pfam" id="PF16242"/>
    </source>
</evidence>
<accession>A0A0P6Y609</accession>
<dbReference type="SUPFAM" id="SSF50475">
    <property type="entry name" value="FMN-binding split barrel"/>
    <property type="match status" value="1"/>
</dbReference>
<keyword evidence="3" id="KW-1185">Reference proteome</keyword>
<protein>
    <submittedName>
        <fullName evidence="2">General stress protein</fullName>
    </submittedName>
</protein>
<dbReference type="InterPro" id="IPR052917">
    <property type="entry name" value="Stress-Dev_Protein"/>
</dbReference>
<dbReference type="Gene3D" id="2.30.110.10">
    <property type="entry name" value="Electron Transport, Fmn-binding Protein, Chain A"/>
    <property type="match status" value="1"/>
</dbReference>
<gene>
    <name evidence="2" type="ORF">SE18_18865</name>
</gene>
<dbReference type="PANTHER" id="PTHR34818:SF1">
    <property type="entry name" value="PROTEIN BLI-3"/>
    <property type="match status" value="1"/>
</dbReference>
<dbReference type="PANTHER" id="PTHR34818">
    <property type="entry name" value="PROTEIN BLI-3"/>
    <property type="match status" value="1"/>
</dbReference>
<dbReference type="OrthoDB" id="9795235at2"/>
<sequence>MAEQTPVQQNIAKVAEQLKGFKIAMLTTVAQNDSLHSRPMVVQEKEFDGDLWFMTSRDSGKIDELSNDKQVNVAFVNVDDSRYVSVSGKAQLVDDRAKIKELWTPLAKAWFKDENDPNIILIKVEPSVVEYWDTPNSTFVQVKGFLTALVTGERPDVGDHGKVSL</sequence>
<evidence type="ECO:0000313" key="2">
    <source>
        <dbReference type="EMBL" id="KPL84937.1"/>
    </source>
</evidence>